<evidence type="ECO:0000256" key="1">
    <source>
        <dbReference type="SAM" id="MobiDB-lite"/>
    </source>
</evidence>
<proteinExistence type="predicted"/>
<feature type="compositionally biased region" description="Basic residues" evidence="1">
    <location>
        <begin position="1791"/>
        <end position="1809"/>
    </location>
</feature>
<feature type="compositionally biased region" description="Basic and acidic residues" evidence="1">
    <location>
        <begin position="459"/>
        <end position="471"/>
    </location>
</feature>
<feature type="region of interest" description="Disordered" evidence="1">
    <location>
        <begin position="1"/>
        <end position="52"/>
    </location>
</feature>
<sequence length="1809" mass="199221">MKTNQFGVAIGDKQNGGSKNSSDPANRPGTADGAHQPSADSAAVPSPSDGISRREIEPQAVDDPAQVLAWMAKAPMEFAHKLGKSDVRELESMISVYLKKVSSCISKCYVPNRAAKMKRCMSDILMFFNFFYRRIPEHEKIGSSYLDQMSDLMAYYVDLEIQASSRAKENPLVIANKLTSSLFLHLEKSHDHILDSLLKANNLNRSFWELCSLLLSCVLKETPDKIMSELTYVRYILVYKTWRRIVQAPEERKRITALAASRVKHPPQFVEKIRAGLLNSIIPKVPKKRADVTVFLMQAKFDIKEKSKAFLKYVAESRTNVLFVPTVPAIKTDIPLLVGYLPDFGPSHKFLTLNTADLDDDKIHKIDLSLNRMMNDIWTSVNHEASFREAIRMQNVTSFSSTDLKVKDKKNLLRTLRSKKAVKKATPKAPEAADKSRSDDAVAPRAMDFCDATIVLSDDSDKAPSDVERTRSKAPARGSEKKNGQIANAVSSRQLSDVKIGSIMSVATGAHRQEPTVRCPAAQQARGGTILAPSQIKQEIDLDDVIIVSPPREMMEEEVDGGPDFGANVNRFNRENAQAKVSSAFDENAMNDSPTEFQKRHFEVKREKESPVEGDGFTIRINRDLLETIRCQGDNEKETEADDTATETPRCDEVEIVKEPIQPPIDSAVNPPLFDDEESLSSPNGECQELLQSVVEDFIKRSPSAEDFQTAKQSLTGFPRPGSAVAASLADAGTDYVSGEEAVYAKPARPANQTQGVHMSSPGGQKRSDDKLPPRQTAEQSSGLGGNSEGKIRMSPPIDVHSKEVHPSTLRRDLQTFLRQSEFREMFVLKNAPPDVPVPTPVQSNPDTGLPPERCSCVQCKGNFDALLANYHALVRFRNSFSGKDAQDSDVNNSQPAVSESLEPKVEDDLSMDQREDPGDSSSASSDPTAQLPFKKRKGFSPDSDEEEYGYPGTPMLSIADVASRRAAGTSREPVPSTSKRPRAASPARKPGGGFAPFTSVAPPLSGFYKERSPARDPGTQTRSFKTPAELKDSWEQYVSKSEGSKRKSSRKSGRVSKRRKWSSQELRLKRHFRSERVHRTKLRDLPTSLRLSRIQEMLASNNKPLDAPVPTLVQPNLDAGLPPERRHSLRCEGNFDTSCQLSRLCSILEQFVIRLLPKIQTSTTAGVRIVGPEDPARPANQTQGVHMSSLGGQKRSDDKLPPRQTAPSDVERTRSKAPARGSEKKNGQIANAASSRQLSDVNIGSIMSVATGAHRQEPTVRCPAAQQARGGTILAPSQIKQEIDLDDVIIVSPPREMMEEEADNGPDFCANVNRFNRENAQAKVSSTFDENAMNDSPTEFQKRHFEVKREKDSPVEGDGFTIRINRDLLETIRCQGDNEKETEADNTATETPRCDEVEIVKEPIQPPIDSAVNPPLFDDEESLSSPNGECQELLQSVVEDFIKRSPSAEDFQTAKQSLTGFPRPGSAVAASLADAGTDYVSGEETVYAKPARPANQTQGVHMSSPGGQKRSDDKLPPRQTAEQSSGLGGNSEGKIRMSPPIDVHSKEVHPSTLRRDLQTFLRQSEFREMFVLKNAPPDVPVPTPVQSNPDTGLPPERCSCVQCKGNFDALLANYHDLVRFRNSFSGKDAQDSDVNNSQPAVSESLEPKVEDDLSMDQREDPGDSSSASSDPTAQLPFKKRKGFSPDSDEEEYGYPGTPMLSIADVASRRAAGTSREPVPSTSKRPRAASPARKPGGGFAPFTSVAPPLSGFYKERSPARDPGTQTRSFKTPAELKDSWEQYVSKSEGSKRKSSRKSGRVSKRRKKPVM</sequence>
<accession>A0ABN7B1W0</accession>
<evidence type="ECO:0000313" key="3">
    <source>
        <dbReference type="Proteomes" id="UP001307889"/>
    </source>
</evidence>
<feature type="region of interest" description="Disordered" evidence="1">
    <location>
        <begin position="1626"/>
        <end position="1809"/>
    </location>
</feature>
<feature type="region of interest" description="Disordered" evidence="1">
    <location>
        <begin position="459"/>
        <end position="489"/>
    </location>
</feature>
<feature type="compositionally biased region" description="Basic residues" evidence="1">
    <location>
        <begin position="1047"/>
        <end position="1062"/>
    </location>
</feature>
<feature type="region of interest" description="Disordered" evidence="1">
    <location>
        <begin position="1168"/>
        <end position="1237"/>
    </location>
</feature>
<dbReference type="Proteomes" id="UP001307889">
    <property type="component" value="Chromosome 9"/>
</dbReference>
<feature type="region of interest" description="Disordered" evidence="1">
    <location>
        <begin position="658"/>
        <end position="685"/>
    </location>
</feature>
<dbReference type="EMBL" id="AP028917">
    <property type="protein sequence ID" value="BES98223.1"/>
    <property type="molecule type" value="Genomic_DNA"/>
</dbReference>
<feature type="compositionally biased region" description="Basic and acidic residues" evidence="1">
    <location>
        <begin position="1646"/>
        <end position="1662"/>
    </location>
</feature>
<feature type="compositionally biased region" description="Basic and acidic residues" evidence="1">
    <location>
        <begin position="902"/>
        <end position="918"/>
    </location>
</feature>
<gene>
    <name evidence="2" type="ORF">NTJ_11038</name>
</gene>
<feature type="region of interest" description="Disordered" evidence="1">
    <location>
        <begin position="1490"/>
        <end position="1552"/>
    </location>
</feature>
<feature type="compositionally biased region" description="Low complexity" evidence="1">
    <location>
        <begin position="37"/>
        <end position="49"/>
    </location>
</feature>
<feature type="compositionally biased region" description="Polar residues" evidence="1">
    <location>
        <begin position="889"/>
        <end position="898"/>
    </location>
</feature>
<keyword evidence="3" id="KW-1185">Reference proteome</keyword>
<feature type="region of interest" description="Disordered" evidence="1">
    <location>
        <begin position="741"/>
        <end position="813"/>
    </location>
</feature>
<feature type="compositionally biased region" description="Polar residues" evidence="1">
    <location>
        <begin position="15"/>
        <end position="24"/>
    </location>
</feature>
<name>A0ABN7B1W0_9HEMI</name>
<protein>
    <submittedName>
        <fullName evidence="2">Uncharacterized protein</fullName>
    </submittedName>
</protein>
<feature type="compositionally biased region" description="Basic and acidic residues" evidence="1">
    <location>
        <begin position="800"/>
        <end position="813"/>
    </location>
</feature>
<reference evidence="2 3" key="1">
    <citation type="submission" date="2023-09" db="EMBL/GenBank/DDBJ databases">
        <title>Nesidiocoris tenuis whole genome shotgun sequence.</title>
        <authorList>
            <person name="Shibata T."/>
            <person name="Shimoda M."/>
            <person name="Kobayashi T."/>
            <person name="Uehara T."/>
        </authorList>
    </citation>
    <scope>NUCLEOTIDE SEQUENCE [LARGE SCALE GENOMIC DNA]</scope>
    <source>
        <strain evidence="2 3">Japan</strain>
    </source>
</reference>
<organism evidence="2 3">
    <name type="scientific">Nesidiocoris tenuis</name>
    <dbReference type="NCBI Taxonomy" id="355587"/>
    <lineage>
        <taxon>Eukaryota</taxon>
        <taxon>Metazoa</taxon>
        <taxon>Ecdysozoa</taxon>
        <taxon>Arthropoda</taxon>
        <taxon>Hexapoda</taxon>
        <taxon>Insecta</taxon>
        <taxon>Pterygota</taxon>
        <taxon>Neoptera</taxon>
        <taxon>Paraneoptera</taxon>
        <taxon>Hemiptera</taxon>
        <taxon>Heteroptera</taxon>
        <taxon>Panheteroptera</taxon>
        <taxon>Cimicomorpha</taxon>
        <taxon>Miridae</taxon>
        <taxon>Dicyphina</taxon>
        <taxon>Nesidiocoris</taxon>
    </lineage>
</organism>
<feature type="compositionally biased region" description="Basic and acidic residues" evidence="1">
    <location>
        <begin position="431"/>
        <end position="442"/>
    </location>
</feature>
<feature type="compositionally biased region" description="Polar residues" evidence="1">
    <location>
        <begin position="1633"/>
        <end position="1642"/>
    </location>
</feature>
<evidence type="ECO:0000313" key="2">
    <source>
        <dbReference type="EMBL" id="BES98223.1"/>
    </source>
</evidence>
<feature type="region of interest" description="Disordered" evidence="1">
    <location>
        <begin position="419"/>
        <end position="442"/>
    </location>
</feature>
<feature type="region of interest" description="Disordered" evidence="1">
    <location>
        <begin position="883"/>
        <end position="1065"/>
    </location>
</feature>